<dbReference type="PANTHER" id="PTHR44942:SF4">
    <property type="entry name" value="METHYLTRANSFERASE TYPE 11 DOMAIN-CONTAINING PROTEIN"/>
    <property type="match status" value="1"/>
</dbReference>
<sequence length="272" mass="30783">MVTTISTYDSTLFQGAAWYYARYRSKYPQALFDLLTDLFKLDGQGRLLDLGCGAGLVGIPFHNRFAEVVGLDPDAEMLKEAQEQAAAVGATNIRWVHDRAESISEELGKFQLVTMGRSFHWMERELVLSKLENLVIDGGGIAILKTNDNAWESDHLWKQTAIAVVKRWLGERRRTGKGGEGEWKPLAVPHEEVLKQSSFSRLETYEIKSPQHWTIDSYIGYIYSTAFGLPSFFGENREKFEADLRASLLEVEPSGEFTEELPITALVAWKEK</sequence>
<organism evidence="4 5">
    <name type="scientific">Anabaena lutea FACHB-196</name>
    <dbReference type="NCBI Taxonomy" id="2692881"/>
    <lineage>
        <taxon>Bacteria</taxon>
        <taxon>Bacillati</taxon>
        <taxon>Cyanobacteriota</taxon>
        <taxon>Cyanophyceae</taxon>
        <taxon>Nostocales</taxon>
        <taxon>Nostocaceae</taxon>
        <taxon>Anabaena</taxon>
    </lineage>
</organism>
<keyword evidence="1 4" id="KW-0489">Methyltransferase</keyword>
<dbReference type="EMBL" id="JACJST010000021">
    <property type="protein sequence ID" value="MBD2570112.1"/>
    <property type="molecule type" value="Genomic_DNA"/>
</dbReference>
<dbReference type="GO" id="GO:0032259">
    <property type="term" value="P:methylation"/>
    <property type="evidence" value="ECO:0007669"/>
    <property type="project" value="UniProtKB-KW"/>
</dbReference>
<dbReference type="InterPro" id="IPR041698">
    <property type="entry name" value="Methyltransf_25"/>
</dbReference>
<protein>
    <submittedName>
        <fullName evidence="4">Class I SAM-dependent methyltransferase</fullName>
    </submittedName>
</protein>
<proteinExistence type="predicted"/>
<evidence type="ECO:0000256" key="2">
    <source>
        <dbReference type="ARBA" id="ARBA00022679"/>
    </source>
</evidence>
<evidence type="ECO:0000259" key="3">
    <source>
        <dbReference type="Pfam" id="PF13649"/>
    </source>
</evidence>
<dbReference type="CDD" id="cd02440">
    <property type="entry name" value="AdoMet_MTases"/>
    <property type="match status" value="1"/>
</dbReference>
<name>A0ABR8FLR7_9NOST</name>
<dbReference type="Pfam" id="PF13649">
    <property type="entry name" value="Methyltransf_25"/>
    <property type="match status" value="1"/>
</dbReference>
<evidence type="ECO:0000313" key="4">
    <source>
        <dbReference type="EMBL" id="MBD2570112.1"/>
    </source>
</evidence>
<dbReference type="SUPFAM" id="SSF53335">
    <property type="entry name" value="S-adenosyl-L-methionine-dependent methyltransferases"/>
    <property type="match status" value="1"/>
</dbReference>
<evidence type="ECO:0000313" key="5">
    <source>
        <dbReference type="Proteomes" id="UP000640531"/>
    </source>
</evidence>
<keyword evidence="5" id="KW-1185">Reference proteome</keyword>
<feature type="domain" description="Methyltransferase" evidence="3">
    <location>
        <begin position="48"/>
        <end position="139"/>
    </location>
</feature>
<dbReference type="RefSeq" id="WP_190717549.1">
    <property type="nucleotide sequence ID" value="NZ_JACJST010000021.1"/>
</dbReference>
<dbReference type="InterPro" id="IPR051052">
    <property type="entry name" value="Diverse_substrate_MTase"/>
</dbReference>
<dbReference type="PANTHER" id="PTHR44942">
    <property type="entry name" value="METHYLTRANSF_11 DOMAIN-CONTAINING PROTEIN"/>
    <property type="match status" value="1"/>
</dbReference>
<keyword evidence="2" id="KW-0808">Transferase</keyword>
<comment type="caution">
    <text evidence="4">The sequence shown here is derived from an EMBL/GenBank/DDBJ whole genome shotgun (WGS) entry which is preliminary data.</text>
</comment>
<reference evidence="4 5" key="1">
    <citation type="journal article" date="2020" name="ISME J.">
        <title>Comparative genomics reveals insights into cyanobacterial evolution and habitat adaptation.</title>
        <authorList>
            <person name="Chen M.Y."/>
            <person name="Teng W.K."/>
            <person name="Zhao L."/>
            <person name="Hu C.X."/>
            <person name="Zhou Y.K."/>
            <person name="Han B.P."/>
            <person name="Song L.R."/>
            <person name="Shu W.S."/>
        </authorList>
    </citation>
    <scope>NUCLEOTIDE SEQUENCE [LARGE SCALE GENOMIC DNA]</scope>
    <source>
        <strain evidence="4 5">FACHB-196</strain>
    </source>
</reference>
<dbReference type="Gene3D" id="3.40.50.150">
    <property type="entry name" value="Vaccinia Virus protein VP39"/>
    <property type="match status" value="1"/>
</dbReference>
<dbReference type="GO" id="GO:0008168">
    <property type="term" value="F:methyltransferase activity"/>
    <property type="evidence" value="ECO:0007669"/>
    <property type="project" value="UniProtKB-KW"/>
</dbReference>
<accession>A0ABR8FLR7</accession>
<dbReference type="Proteomes" id="UP000640531">
    <property type="component" value="Unassembled WGS sequence"/>
</dbReference>
<evidence type="ECO:0000256" key="1">
    <source>
        <dbReference type="ARBA" id="ARBA00022603"/>
    </source>
</evidence>
<gene>
    <name evidence="4" type="ORF">H6G59_19865</name>
</gene>
<dbReference type="InterPro" id="IPR029063">
    <property type="entry name" value="SAM-dependent_MTases_sf"/>
</dbReference>